<reference evidence="8" key="1">
    <citation type="submission" date="2020-10" db="EMBL/GenBank/DDBJ databases">
        <authorList>
            <person name="Gilroy R."/>
        </authorList>
    </citation>
    <scope>NUCLEOTIDE SEQUENCE</scope>
    <source>
        <strain evidence="8">14700</strain>
    </source>
</reference>
<dbReference type="GO" id="GO:0016020">
    <property type="term" value="C:membrane"/>
    <property type="evidence" value="ECO:0007669"/>
    <property type="project" value="UniProtKB-SubCell"/>
</dbReference>
<protein>
    <submittedName>
        <fullName evidence="8">NINE protein</fullName>
    </submittedName>
</protein>
<feature type="transmembrane region" description="Helical" evidence="5">
    <location>
        <begin position="202"/>
        <end position="221"/>
    </location>
</feature>
<accession>A0A9D9ID74</accession>
<feature type="transmembrane region" description="Helical" evidence="5">
    <location>
        <begin position="157"/>
        <end position="182"/>
    </location>
</feature>
<evidence type="ECO:0000256" key="3">
    <source>
        <dbReference type="ARBA" id="ARBA00022989"/>
    </source>
</evidence>
<feature type="domain" description="Zinc-ribbon" evidence="7">
    <location>
        <begin position="2"/>
        <end position="22"/>
    </location>
</feature>
<evidence type="ECO:0000256" key="5">
    <source>
        <dbReference type="SAM" id="Phobius"/>
    </source>
</evidence>
<dbReference type="InterPro" id="IPR026870">
    <property type="entry name" value="Zinc_ribbon_dom"/>
</dbReference>
<evidence type="ECO:0000256" key="1">
    <source>
        <dbReference type="ARBA" id="ARBA00004141"/>
    </source>
</evidence>
<dbReference type="EMBL" id="JADIMF010000158">
    <property type="protein sequence ID" value="MBO8470076.1"/>
    <property type="molecule type" value="Genomic_DNA"/>
</dbReference>
<evidence type="ECO:0000313" key="9">
    <source>
        <dbReference type="Proteomes" id="UP000810292"/>
    </source>
</evidence>
<keyword evidence="2 5" id="KW-0812">Transmembrane</keyword>
<evidence type="ECO:0000313" key="8">
    <source>
        <dbReference type="EMBL" id="MBO8470076.1"/>
    </source>
</evidence>
<gene>
    <name evidence="8" type="ORF">IAA72_09900</name>
</gene>
<dbReference type="Proteomes" id="UP000810292">
    <property type="component" value="Unassembled WGS sequence"/>
</dbReference>
<sequence length="333" mass="37700">MFCPNCGKELIKPVNFCPHCGFNINDENKSIERNEAPQKELDPYVLSRQQDKYSGTIEEDDEFYGCGEMQEKPKNNESNPSSTSDTDTVRYKTNLIAGLLAFILGYYGIHNFYLRRFKSAVIQLLFGSSASVMFYLTQVEKIQYSIPSNFGLKLLLLLTYASLICGGINIIWWIIDFLSICLRSKSMKSPDRPMSYHSYDKVVFSILILLAICSGIFAGVYQGIIEKQNQEALAIVRDITLEQYPDIPLPTLTGSLISSSKWKQINSDTINVSGKISYWGKPATIEIGFIINGDNTASVYAIEINGTPQTYIQRQLFLERMYDLAKTNRIQLN</sequence>
<keyword evidence="4 5" id="KW-0472">Membrane</keyword>
<comment type="subcellular location">
    <subcellularLocation>
        <location evidence="1">Membrane</location>
        <topology evidence="1">Multi-pass membrane protein</topology>
    </subcellularLocation>
</comment>
<organism evidence="8 9">
    <name type="scientific">Candidatus Ornithospirochaeta stercoravium</name>
    <dbReference type="NCBI Taxonomy" id="2840897"/>
    <lineage>
        <taxon>Bacteria</taxon>
        <taxon>Pseudomonadati</taxon>
        <taxon>Spirochaetota</taxon>
        <taxon>Spirochaetia</taxon>
        <taxon>Spirochaetales</taxon>
        <taxon>Spirochaetaceae</taxon>
        <taxon>Spirochaetaceae incertae sedis</taxon>
        <taxon>Candidatus Ornithospirochaeta</taxon>
    </lineage>
</organism>
<dbReference type="Pfam" id="PF05154">
    <property type="entry name" value="TM2"/>
    <property type="match status" value="1"/>
</dbReference>
<feature type="transmembrane region" description="Helical" evidence="5">
    <location>
        <begin position="95"/>
        <end position="113"/>
    </location>
</feature>
<dbReference type="InterPro" id="IPR007829">
    <property type="entry name" value="TM2"/>
</dbReference>
<evidence type="ECO:0000259" key="6">
    <source>
        <dbReference type="Pfam" id="PF05154"/>
    </source>
</evidence>
<reference evidence="8" key="2">
    <citation type="journal article" date="2021" name="PeerJ">
        <title>Extensive microbial diversity within the chicken gut microbiome revealed by metagenomics and culture.</title>
        <authorList>
            <person name="Gilroy R."/>
            <person name="Ravi A."/>
            <person name="Getino M."/>
            <person name="Pursley I."/>
            <person name="Horton D.L."/>
            <person name="Alikhan N.F."/>
            <person name="Baker D."/>
            <person name="Gharbi K."/>
            <person name="Hall N."/>
            <person name="Watson M."/>
            <person name="Adriaenssens E.M."/>
            <person name="Foster-Nyarko E."/>
            <person name="Jarju S."/>
            <person name="Secka A."/>
            <person name="Antonio M."/>
            <person name="Oren A."/>
            <person name="Chaudhuri R.R."/>
            <person name="La Ragione R."/>
            <person name="Hildebrand F."/>
            <person name="Pallen M.J."/>
        </authorList>
    </citation>
    <scope>NUCLEOTIDE SEQUENCE</scope>
    <source>
        <strain evidence="8">14700</strain>
    </source>
</reference>
<evidence type="ECO:0000256" key="4">
    <source>
        <dbReference type="ARBA" id="ARBA00023136"/>
    </source>
</evidence>
<feature type="domain" description="TM2" evidence="6">
    <location>
        <begin position="92"/>
        <end position="127"/>
    </location>
</feature>
<dbReference type="AlphaFoldDB" id="A0A9D9ID74"/>
<evidence type="ECO:0000259" key="7">
    <source>
        <dbReference type="Pfam" id="PF13240"/>
    </source>
</evidence>
<evidence type="ECO:0000256" key="2">
    <source>
        <dbReference type="ARBA" id="ARBA00022692"/>
    </source>
</evidence>
<dbReference type="Pfam" id="PF13240">
    <property type="entry name" value="Zn_Ribbon_1"/>
    <property type="match status" value="1"/>
</dbReference>
<keyword evidence="3 5" id="KW-1133">Transmembrane helix</keyword>
<feature type="transmembrane region" description="Helical" evidence="5">
    <location>
        <begin position="120"/>
        <end position="137"/>
    </location>
</feature>
<comment type="caution">
    <text evidence="8">The sequence shown here is derived from an EMBL/GenBank/DDBJ whole genome shotgun (WGS) entry which is preliminary data.</text>
</comment>
<name>A0A9D9ID74_9SPIO</name>
<proteinExistence type="predicted"/>